<sequence length="152" mass="17912">MRRKWFVLVILLFFLGGSSVSKNMTGYFIQETQVLPGWEFSYSLEMVGRDQAELQLRFVNTAPVKLVKRLDLQVEAEPRLSMFIRSTMHSVRFEELSTYKSSKELVRLFPVGSKEEIHYILEQTRLILTWLSTDGEQQLTFPIRQQKMEETK</sequence>
<accession>A0ABV8V0W9</accession>
<proteinExistence type="predicted"/>
<organism evidence="1 2">
    <name type="scientific">Chryseomicrobium palamuruense</name>
    <dbReference type="NCBI Taxonomy" id="682973"/>
    <lineage>
        <taxon>Bacteria</taxon>
        <taxon>Bacillati</taxon>
        <taxon>Bacillota</taxon>
        <taxon>Bacilli</taxon>
        <taxon>Bacillales</taxon>
        <taxon>Caryophanaceae</taxon>
        <taxon>Chryseomicrobium</taxon>
    </lineage>
</organism>
<gene>
    <name evidence="1" type="ORF">ACFO0S_14625</name>
</gene>
<dbReference type="RefSeq" id="WP_378142867.1">
    <property type="nucleotide sequence ID" value="NZ_JBHSEF010000029.1"/>
</dbReference>
<reference evidence="2" key="1">
    <citation type="journal article" date="2019" name="Int. J. Syst. Evol. Microbiol.">
        <title>The Global Catalogue of Microorganisms (GCM) 10K type strain sequencing project: providing services to taxonomists for standard genome sequencing and annotation.</title>
        <authorList>
            <consortium name="The Broad Institute Genomics Platform"/>
            <consortium name="The Broad Institute Genome Sequencing Center for Infectious Disease"/>
            <person name="Wu L."/>
            <person name="Ma J."/>
        </authorList>
    </citation>
    <scope>NUCLEOTIDE SEQUENCE [LARGE SCALE GENOMIC DNA]</scope>
    <source>
        <strain evidence="2">CCUG 50353</strain>
    </source>
</reference>
<dbReference type="Proteomes" id="UP001595733">
    <property type="component" value="Unassembled WGS sequence"/>
</dbReference>
<comment type="caution">
    <text evidence="1">The sequence shown here is derived from an EMBL/GenBank/DDBJ whole genome shotgun (WGS) entry which is preliminary data.</text>
</comment>
<keyword evidence="2" id="KW-1185">Reference proteome</keyword>
<dbReference type="EMBL" id="JBHSEF010000029">
    <property type="protein sequence ID" value="MFC4356293.1"/>
    <property type="molecule type" value="Genomic_DNA"/>
</dbReference>
<evidence type="ECO:0000313" key="2">
    <source>
        <dbReference type="Proteomes" id="UP001595733"/>
    </source>
</evidence>
<name>A0ABV8V0W9_9BACL</name>
<evidence type="ECO:0000313" key="1">
    <source>
        <dbReference type="EMBL" id="MFC4356293.1"/>
    </source>
</evidence>
<protein>
    <submittedName>
        <fullName evidence="1">Uncharacterized protein</fullName>
    </submittedName>
</protein>